<proteinExistence type="predicted"/>
<keyword evidence="2" id="KW-1185">Reference proteome</keyword>
<evidence type="ECO:0000313" key="1">
    <source>
        <dbReference type="EMBL" id="NUZ05380.1"/>
    </source>
</evidence>
<organism evidence="1 2">
    <name type="scientific">Piscinibacter koreensis</name>
    <dbReference type="NCBI Taxonomy" id="2742824"/>
    <lineage>
        <taxon>Bacteria</taxon>
        <taxon>Pseudomonadati</taxon>
        <taxon>Pseudomonadota</taxon>
        <taxon>Betaproteobacteria</taxon>
        <taxon>Burkholderiales</taxon>
        <taxon>Sphaerotilaceae</taxon>
        <taxon>Piscinibacter</taxon>
    </lineage>
</organism>
<protein>
    <submittedName>
        <fullName evidence="1">Uncharacterized protein</fullName>
    </submittedName>
</protein>
<comment type="caution">
    <text evidence="1">The sequence shown here is derived from an EMBL/GenBank/DDBJ whole genome shotgun (WGS) entry which is preliminary data.</text>
</comment>
<name>A0A7Y6NLF6_9BURK</name>
<evidence type="ECO:0000313" key="2">
    <source>
        <dbReference type="Proteomes" id="UP000529637"/>
    </source>
</evidence>
<gene>
    <name evidence="1" type="ORF">HQN59_06350</name>
</gene>
<accession>A0A7Y6NLF6</accession>
<reference evidence="1 2" key="1">
    <citation type="submission" date="2020-06" db="EMBL/GenBank/DDBJ databases">
        <title>Schlegella sp. ID0723 isolated from air conditioner.</title>
        <authorList>
            <person name="Kim D.Y."/>
            <person name="Kim D.-U."/>
        </authorList>
    </citation>
    <scope>NUCLEOTIDE SEQUENCE [LARGE SCALE GENOMIC DNA]</scope>
    <source>
        <strain evidence="1 2">ID0723</strain>
    </source>
</reference>
<sequence>MRLEPFVQVDRTPFSATREQVEAERGAPLQAVRNGVGLDELDYGNVVFRFQDNGRLEEVSMRAPIVYFGANDVPFAALDGFVHANDPSAFTRGGFVVSPRFGVAFDPDCPTWVTALAAHCIDTWRAIPSDSNPPDALP</sequence>
<dbReference type="AlphaFoldDB" id="A0A7Y6NLF6"/>
<dbReference type="RefSeq" id="WP_176067182.1">
    <property type="nucleotide sequence ID" value="NZ_JABWMJ010000002.1"/>
</dbReference>
<dbReference type="Proteomes" id="UP000529637">
    <property type="component" value="Unassembled WGS sequence"/>
</dbReference>
<dbReference type="EMBL" id="JABWMJ010000002">
    <property type="protein sequence ID" value="NUZ05380.1"/>
    <property type="molecule type" value="Genomic_DNA"/>
</dbReference>